<gene>
    <name evidence="8" type="ORF">SAMN02745133_00346</name>
</gene>
<keyword evidence="4 6" id="KW-1133">Transmembrane helix</keyword>
<dbReference type="STRING" id="1121429.SAMN02745133_00346"/>
<dbReference type="Proteomes" id="UP000184148">
    <property type="component" value="Unassembled WGS sequence"/>
</dbReference>
<proteinExistence type="inferred from homology"/>
<evidence type="ECO:0000259" key="7">
    <source>
        <dbReference type="Pfam" id="PF02683"/>
    </source>
</evidence>
<evidence type="ECO:0000256" key="5">
    <source>
        <dbReference type="ARBA" id="ARBA00023136"/>
    </source>
</evidence>
<keyword evidence="3 6" id="KW-0812">Transmembrane</keyword>
<dbReference type="InterPro" id="IPR003834">
    <property type="entry name" value="Cyt_c_assmbl_TM_dom"/>
</dbReference>
<dbReference type="PANTHER" id="PTHR31272">
    <property type="entry name" value="CYTOCHROME C-TYPE BIOGENESIS PROTEIN HI_1454-RELATED"/>
    <property type="match status" value="1"/>
</dbReference>
<dbReference type="GO" id="GO:0016020">
    <property type="term" value="C:membrane"/>
    <property type="evidence" value="ECO:0007669"/>
    <property type="project" value="UniProtKB-SubCell"/>
</dbReference>
<dbReference type="AlphaFoldDB" id="A0A1M4T433"/>
<comment type="similarity">
    <text evidence="2">Belongs to the DsbD family.</text>
</comment>
<protein>
    <submittedName>
        <fullName evidence="8">Cytochrome C biogenesis protein transmembrane region</fullName>
    </submittedName>
</protein>
<dbReference type="Pfam" id="PF02683">
    <property type="entry name" value="DsbD_TM"/>
    <property type="match status" value="1"/>
</dbReference>
<keyword evidence="9" id="KW-1185">Reference proteome</keyword>
<evidence type="ECO:0000256" key="4">
    <source>
        <dbReference type="ARBA" id="ARBA00022989"/>
    </source>
</evidence>
<dbReference type="GO" id="GO:0017004">
    <property type="term" value="P:cytochrome complex assembly"/>
    <property type="evidence" value="ECO:0007669"/>
    <property type="project" value="InterPro"/>
</dbReference>
<evidence type="ECO:0000256" key="2">
    <source>
        <dbReference type="ARBA" id="ARBA00006143"/>
    </source>
</evidence>
<comment type="subcellular location">
    <subcellularLocation>
        <location evidence="1">Membrane</location>
        <topology evidence="1">Multi-pass membrane protein</topology>
    </subcellularLocation>
</comment>
<evidence type="ECO:0000313" key="9">
    <source>
        <dbReference type="Proteomes" id="UP000184148"/>
    </source>
</evidence>
<sequence length="96" mass="10261">MFLLFVKSTLLNCRKVFLLGIPFAIIASPCTTPITATVLAYAAAKGSMWYGFSLLFTYAMGRSIPLLAAGTCTSVLKNASKFDGFSRVIQKISGVA</sequence>
<feature type="transmembrane region" description="Helical" evidence="6">
    <location>
        <begin position="16"/>
        <end position="43"/>
    </location>
</feature>
<dbReference type="EMBL" id="FQUY01000001">
    <property type="protein sequence ID" value="SHE39210.1"/>
    <property type="molecule type" value="Genomic_DNA"/>
</dbReference>
<accession>A0A1M4T433</accession>
<evidence type="ECO:0000256" key="6">
    <source>
        <dbReference type="SAM" id="Phobius"/>
    </source>
</evidence>
<feature type="transmembrane region" description="Helical" evidence="6">
    <location>
        <begin position="49"/>
        <end position="76"/>
    </location>
</feature>
<keyword evidence="5 6" id="KW-0472">Membrane</keyword>
<evidence type="ECO:0000256" key="3">
    <source>
        <dbReference type="ARBA" id="ARBA00022692"/>
    </source>
</evidence>
<reference evidence="9" key="1">
    <citation type="submission" date="2016-11" db="EMBL/GenBank/DDBJ databases">
        <authorList>
            <person name="Varghese N."/>
            <person name="Submissions S."/>
        </authorList>
    </citation>
    <scope>NUCLEOTIDE SEQUENCE [LARGE SCALE GENOMIC DNA]</scope>
    <source>
        <strain evidence="9">DSM 12395</strain>
    </source>
</reference>
<feature type="domain" description="Cytochrome C biogenesis protein transmembrane" evidence="7">
    <location>
        <begin position="15"/>
        <end position="76"/>
    </location>
</feature>
<dbReference type="InterPro" id="IPR051790">
    <property type="entry name" value="Cytochrome_c-biogenesis_DsbD"/>
</dbReference>
<evidence type="ECO:0000313" key="8">
    <source>
        <dbReference type="EMBL" id="SHE39210.1"/>
    </source>
</evidence>
<evidence type="ECO:0000256" key="1">
    <source>
        <dbReference type="ARBA" id="ARBA00004141"/>
    </source>
</evidence>
<dbReference type="PANTHER" id="PTHR31272:SF6">
    <property type="entry name" value="CYTOCHROME C-TYPE BIOGENESIS CCDA-LIKE CHLOROPLASTIC PROTEIN"/>
    <property type="match status" value="1"/>
</dbReference>
<organism evidence="8 9">
    <name type="scientific">Desulforamulus putei DSM 12395</name>
    <dbReference type="NCBI Taxonomy" id="1121429"/>
    <lineage>
        <taxon>Bacteria</taxon>
        <taxon>Bacillati</taxon>
        <taxon>Bacillota</taxon>
        <taxon>Clostridia</taxon>
        <taxon>Eubacteriales</taxon>
        <taxon>Peptococcaceae</taxon>
        <taxon>Desulforamulus</taxon>
    </lineage>
</organism>
<name>A0A1M4T433_9FIRM</name>